<dbReference type="Proteomes" id="UP000247389">
    <property type="component" value="Unassembled WGS sequence"/>
</dbReference>
<evidence type="ECO:0000313" key="8">
    <source>
        <dbReference type="Proteomes" id="UP000295472"/>
    </source>
</evidence>
<evidence type="ECO:0000256" key="1">
    <source>
        <dbReference type="ARBA" id="ARBA00023002"/>
    </source>
</evidence>
<feature type="domain" description="Alcohol dehydrogenase iron-type/glycerol dehydrogenase GldA" evidence="2">
    <location>
        <begin position="8"/>
        <end position="62"/>
    </location>
</feature>
<dbReference type="GO" id="GO:0046872">
    <property type="term" value="F:metal ion binding"/>
    <property type="evidence" value="ECO:0007669"/>
    <property type="project" value="InterPro"/>
</dbReference>
<evidence type="ECO:0000313" key="9">
    <source>
        <dbReference type="Proteomes" id="UP000295758"/>
    </source>
</evidence>
<gene>
    <name evidence="5" type="ORF">BY453_10690</name>
    <name evidence="6" type="ORF">C7954_11339</name>
    <name evidence="3" type="ORF">C8C78_10775</name>
    <name evidence="4" type="ORF">SAMN04488597_11564</name>
</gene>
<name>A0A1G6PUX0_9FIRM</name>
<evidence type="ECO:0000313" key="6">
    <source>
        <dbReference type="EMBL" id="TDX44365.1"/>
    </source>
</evidence>
<protein>
    <submittedName>
        <fullName evidence="3 4">Iron-containing alcohol dehydrogenase</fullName>
    </submittedName>
</protein>
<proteinExistence type="predicted"/>
<dbReference type="EMBL" id="SOAA01000006">
    <property type="protein sequence ID" value="TDS32949.1"/>
    <property type="molecule type" value="Genomic_DNA"/>
</dbReference>
<dbReference type="Proteomes" id="UP000295472">
    <property type="component" value="Unassembled WGS sequence"/>
</dbReference>
<dbReference type="InterPro" id="IPR001670">
    <property type="entry name" value="ADH_Fe/GldA"/>
</dbReference>
<evidence type="ECO:0000313" key="10">
    <source>
        <dbReference type="Proteomes" id="UP000324896"/>
    </source>
</evidence>
<evidence type="ECO:0000313" key="3">
    <source>
        <dbReference type="EMBL" id="PXV67639.1"/>
    </source>
</evidence>
<keyword evidence="1" id="KW-0560">Oxidoreductase</keyword>
<dbReference type="EMBL" id="SOEF01000013">
    <property type="protein sequence ID" value="TDX44365.1"/>
    <property type="molecule type" value="Genomic_DNA"/>
</dbReference>
<dbReference type="SUPFAM" id="SSF56796">
    <property type="entry name" value="Dehydroquinate synthase-like"/>
    <property type="match status" value="1"/>
</dbReference>
<dbReference type="Gene3D" id="3.40.50.1970">
    <property type="match status" value="1"/>
</dbReference>
<accession>A0A1G6PUX0</accession>
<dbReference type="GO" id="GO:0016491">
    <property type="term" value="F:oxidoreductase activity"/>
    <property type="evidence" value="ECO:0007669"/>
    <property type="project" value="UniProtKB-KW"/>
</dbReference>
<dbReference type="EMBL" id="QICM01000007">
    <property type="protein sequence ID" value="PXV67639.1"/>
    <property type="molecule type" value="Genomic_DNA"/>
</dbReference>
<dbReference type="GeneID" id="57012628"/>
<reference evidence="5 9" key="3">
    <citation type="submission" date="2019-03" db="EMBL/GenBank/DDBJ databases">
        <title>Deep subsurface shale carbon reservoir microbial communities from Ohio and West Virginia, USA.</title>
        <authorList>
            <person name="Wrighton K."/>
        </authorList>
    </citation>
    <scope>NUCLEOTIDE SEQUENCE [LARGE SCALE GENOMIC DNA]</scope>
    <source>
        <strain evidence="5 9">UTICA-S4D12</strain>
    </source>
</reference>
<evidence type="ECO:0000259" key="2">
    <source>
        <dbReference type="Pfam" id="PF00465"/>
    </source>
</evidence>
<sequence length="63" mass="7221">MIKVLTSPGKYVQGKKVIKEMGDYIKELGEKALIIADPIVEELFLDDLESGLKELDYEIEFFK</sequence>
<reference evidence="3 7" key="2">
    <citation type="submission" date="2018-04" db="EMBL/GenBank/DDBJ databases">
        <title>Subsurface microbial communities from deep shales in Ohio and West Virginia, USA.</title>
        <authorList>
            <person name="Wrighton K."/>
        </authorList>
    </citation>
    <scope>NUCLEOTIDE SEQUENCE [LARGE SCALE GENOMIC DNA]</scope>
    <source>
        <strain evidence="6 8">DSMZ 11287</strain>
        <strain evidence="3 7">MSL28</strain>
    </source>
</reference>
<evidence type="ECO:0000313" key="4">
    <source>
        <dbReference type="EMBL" id="SDC83464.1"/>
    </source>
</evidence>
<dbReference type="AlphaFoldDB" id="A0A1G6PUX0"/>
<reference evidence="4 10" key="1">
    <citation type="submission" date="2016-10" db="EMBL/GenBank/DDBJ databases">
        <authorList>
            <person name="Varghese N."/>
            <person name="Submissions S."/>
        </authorList>
    </citation>
    <scope>NUCLEOTIDE SEQUENCE [LARGE SCALE GENOMIC DNA]</scope>
    <source>
        <strain evidence="4 10">WG10</strain>
    </source>
</reference>
<dbReference type="RefSeq" id="WP_223174538.1">
    <property type="nucleotide sequence ID" value="NZ_FMYT01000015.1"/>
</dbReference>
<dbReference type="Proteomes" id="UP000295758">
    <property type="component" value="Unassembled WGS sequence"/>
</dbReference>
<evidence type="ECO:0000313" key="5">
    <source>
        <dbReference type="EMBL" id="TDS32949.1"/>
    </source>
</evidence>
<organism evidence="4 10">
    <name type="scientific">Halanaerobium congolense</name>
    <dbReference type="NCBI Taxonomy" id="54121"/>
    <lineage>
        <taxon>Bacteria</taxon>
        <taxon>Bacillati</taxon>
        <taxon>Bacillota</taxon>
        <taxon>Clostridia</taxon>
        <taxon>Halanaerobiales</taxon>
        <taxon>Halanaerobiaceae</taxon>
        <taxon>Halanaerobium</taxon>
    </lineage>
</organism>
<dbReference type="Pfam" id="PF00465">
    <property type="entry name" value="Fe-ADH"/>
    <property type="match status" value="1"/>
</dbReference>
<evidence type="ECO:0000313" key="7">
    <source>
        <dbReference type="Proteomes" id="UP000247389"/>
    </source>
</evidence>
<dbReference type="EMBL" id="FMYT01000015">
    <property type="protein sequence ID" value="SDC83464.1"/>
    <property type="molecule type" value="Genomic_DNA"/>
</dbReference>
<dbReference type="Proteomes" id="UP000324896">
    <property type="component" value="Unassembled WGS sequence"/>
</dbReference>